<dbReference type="Proteomes" id="UP000095282">
    <property type="component" value="Unplaced"/>
</dbReference>
<keyword evidence="1" id="KW-0812">Transmembrane</keyword>
<keyword evidence="2" id="KW-1185">Reference proteome</keyword>
<accession>A0A1I7UB58</accession>
<keyword evidence="1" id="KW-0472">Membrane</keyword>
<keyword evidence="1" id="KW-1133">Transmembrane helix</keyword>
<dbReference type="WBParaSite" id="Csp11.Scaffold629.g7563.t1">
    <property type="protein sequence ID" value="Csp11.Scaffold629.g7563.t1"/>
    <property type="gene ID" value="Csp11.Scaffold629.g7563"/>
</dbReference>
<reference evidence="3" key="1">
    <citation type="submission" date="2016-11" db="UniProtKB">
        <authorList>
            <consortium name="WormBaseParasite"/>
        </authorList>
    </citation>
    <scope>IDENTIFICATION</scope>
</reference>
<feature type="transmembrane region" description="Helical" evidence="1">
    <location>
        <begin position="20"/>
        <end position="40"/>
    </location>
</feature>
<sequence length="100" mass="11530">MYSRLNRRAIDQKIPGYFFIWYLSFIAIISGVLHCIQFQLYLSVLFRFVSAGFNGQKMLYFISNASVASMNRLVSPIISLVCIQQITKHTRFTVGLLQNT</sequence>
<dbReference type="AlphaFoldDB" id="A0A1I7UB58"/>
<evidence type="ECO:0000313" key="2">
    <source>
        <dbReference type="Proteomes" id="UP000095282"/>
    </source>
</evidence>
<evidence type="ECO:0000256" key="1">
    <source>
        <dbReference type="SAM" id="Phobius"/>
    </source>
</evidence>
<feature type="transmembrane region" description="Helical" evidence="1">
    <location>
        <begin position="60"/>
        <end position="83"/>
    </location>
</feature>
<proteinExistence type="predicted"/>
<organism evidence="2 3">
    <name type="scientific">Caenorhabditis tropicalis</name>
    <dbReference type="NCBI Taxonomy" id="1561998"/>
    <lineage>
        <taxon>Eukaryota</taxon>
        <taxon>Metazoa</taxon>
        <taxon>Ecdysozoa</taxon>
        <taxon>Nematoda</taxon>
        <taxon>Chromadorea</taxon>
        <taxon>Rhabditida</taxon>
        <taxon>Rhabditina</taxon>
        <taxon>Rhabditomorpha</taxon>
        <taxon>Rhabditoidea</taxon>
        <taxon>Rhabditidae</taxon>
        <taxon>Peloderinae</taxon>
        <taxon>Caenorhabditis</taxon>
    </lineage>
</organism>
<name>A0A1I7UB58_9PELO</name>
<evidence type="ECO:0000313" key="3">
    <source>
        <dbReference type="WBParaSite" id="Csp11.Scaffold629.g7563.t1"/>
    </source>
</evidence>
<protein>
    <submittedName>
        <fullName evidence="3">Serpentine receptor class gamma</fullName>
    </submittedName>
</protein>
<dbReference type="eggNOG" id="ENOG502TKFJ">
    <property type="taxonomic scope" value="Eukaryota"/>
</dbReference>